<feature type="domain" description="GS beta-grasp" evidence="4">
    <location>
        <begin position="82"/>
        <end position="172"/>
    </location>
</feature>
<evidence type="ECO:0000256" key="1">
    <source>
        <dbReference type="PROSITE-ProRule" id="PRU01330"/>
    </source>
</evidence>
<sequence>MLRFEALKNTLLKNTEKEKEYRRNSDQWEEKVFNNDRMKQYLKPDIYKQITNAIKKKQKVSREVANAIADGMKAWAIKEGAFHFTHWFQPLNGNTAEKHDSFMEHFWDRTKPIETLSGMQLVQQESDASSFPNGGLRNTFEARGYTAWDPSSPAFIFENILCIPSVFLAYTGESLDFKIPLARSILVIENASRDVLSLFDQNAKGATPSLGWEQEFFLVDSALANARPDILSTGRTLIGNESAKGQQLDDHYFGSIPTRALNYLRHVEHEATLLGIPIKTFHNEVAPNQFEFAHSFERVDLSVDHNTLFMSMMRKIAEKHNLKVLLHEKPFKGVNGSGKHNNWSLLTEDGENLLVPGENPTKNLKFLTFFINIIKGIADNNDVLRSSVTGAGNDHRLGASEAPPAIMSVFIGKKMLEVISKLDELNEEDKSEDIRFELLNYMPDIKIDNTDRNRTSPFAFTGNKFEFRAVGSSVNCGNAMMTLNTIVANQLIKFYKDVKADTSEKNIEDKILSILKSYIPDVLKIVFEGDGYGKEWELEAEKRGLSNLKNTPEALKVKVSEKYFNLFNELKVLSATEIKSRYEIEMEEYEKKLEIEGKVLCDIARNHVVSAAVLYQNTLIENVKGLKEIFHEDFENLGSSQIQLIKEISEHVEKINNLTQKLIGNGKSETGLIGKKKYEEIIKTFEQIRFHCDSLEMIVHDEFWNLVKYRELLFTI</sequence>
<dbReference type="Pfam" id="PF18318">
    <property type="entry name" value="Gln-synt_C-ter"/>
    <property type="match status" value="1"/>
</dbReference>
<dbReference type="Pfam" id="PF12437">
    <property type="entry name" value="GSIII_N"/>
    <property type="match status" value="1"/>
</dbReference>
<dbReference type="PROSITE" id="PS00181">
    <property type="entry name" value="GLNA_ATP"/>
    <property type="match status" value="1"/>
</dbReference>
<accession>A0ABQ7HZ83</accession>
<dbReference type="InterPro" id="IPR008147">
    <property type="entry name" value="Gln_synt_N"/>
</dbReference>
<evidence type="ECO:0000256" key="3">
    <source>
        <dbReference type="SAM" id="Coils"/>
    </source>
</evidence>
<evidence type="ECO:0000313" key="6">
    <source>
        <dbReference type="EMBL" id="KAF7683470.1"/>
    </source>
</evidence>
<dbReference type="PANTHER" id="PTHR42974:SF1">
    <property type="entry name" value="TYPE-3 GLUTAMINE SYNTHETASE"/>
    <property type="match status" value="1"/>
</dbReference>
<keyword evidence="7" id="KW-1185">Reference proteome</keyword>
<dbReference type="Proteomes" id="UP001516464">
    <property type="component" value="Unassembled WGS sequence"/>
</dbReference>
<reference evidence="6 7" key="1">
    <citation type="submission" date="2019-01" db="EMBL/GenBank/DDBJ databases">
        <title>Genomes sequencing and comparative genomics of infectious freshwater microsporidia, Cucumispora dikerogammari and Thelohania contejeani.</title>
        <authorList>
            <person name="Cormier A."/>
            <person name="Giraud I."/>
            <person name="Wattier R."/>
            <person name="Teixeira M."/>
            <person name="Grandjean F."/>
            <person name="Rigaud T."/>
            <person name="Cordaux R."/>
        </authorList>
    </citation>
    <scope>NUCLEOTIDE SEQUENCE [LARGE SCALE GENOMIC DNA]</scope>
    <source>
        <strain evidence="6">T1</strain>
        <tissue evidence="6">Spores</tissue>
    </source>
</reference>
<dbReference type="Gene3D" id="3.30.590.10">
    <property type="entry name" value="Glutamine synthetase/guanido kinase, catalytic domain"/>
    <property type="match status" value="1"/>
</dbReference>
<gene>
    <name evidence="6" type="primary">glnA</name>
    <name evidence="6" type="ORF">TCON_1328</name>
</gene>
<dbReference type="SUPFAM" id="SSF55931">
    <property type="entry name" value="Glutamine synthetase/guanido kinase"/>
    <property type="match status" value="1"/>
</dbReference>
<name>A0ABQ7HZ83_9MICR</name>
<dbReference type="InterPro" id="IPR040577">
    <property type="entry name" value="Gln-synt_C"/>
</dbReference>
<comment type="similarity">
    <text evidence="1 2">Belongs to the glutamine synthetase family.</text>
</comment>
<dbReference type="EMBL" id="SBIQ01000084">
    <property type="protein sequence ID" value="KAF7683470.1"/>
    <property type="molecule type" value="Genomic_DNA"/>
</dbReference>
<organism evidence="6 7">
    <name type="scientific">Astathelohania contejeani</name>
    <dbReference type="NCBI Taxonomy" id="164912"/>
    <lineage>
        <taxon>Eukaryota</taxon>
        <taxon>Fungi</taxon>
        <taxon>Fungi incertae sedis</taxon>
        <taxon>Microsporidia</taxon>
        <taxon>Astathelohaniidae</taxon>
        <taxon>Astathelohania</taxon>
    </lineage>
</organism>
<dbReference type="InterPro" id="IPR027303">
    <property type="entry name" value="Gln_synth_gly_rich_site"/>
</dbReference>
<feature type="coiled-coil region" evidence="3">
    <location>
        <begin position="572"/>
        <end position="599"/>
    </location>
</feature>
<dbReference type="PANTHER" id="PTHR42974">
    <property type="entry name" value="GLUTAMINE SYNTHETASE"/>
    <property type="match status" value="1"/>
</dbReference>
<dbReference type="Pfam" id="PF00120">
    <property type="entry name" value="Gln-synt_C"/>
    <property type="match status" value="1"/>
</dbReference>
<dbReference type="InterPro" id="IPR022147">
    <property type="entry name" value="GSIII_N"/>
</dbReference>
<dbReference type="Gene3D" id="1.20.120.1560">
    <property type="match status" value="1"/>
</dbReference>
<evidence type="ECO:0000259" key="4">
    <source>
        <dbReference type="PROSITE" id="PS51986"/>
    </source>
</evidence>
<dbReference type="SMART" id="SM01230">
    <property type="entry name" value="Gln-synt_C"/>
    <property type="match status" value="1"/>
</dbReference>
<evidence type="ECO:0000259" key="5">
    <source>
        <dbReference type="PROSITE" id="PS51987"/>
    </source>
</evidence>
<feature type="domain" description="GS catalytic" evidence="5">
    <location>
        <begin position="192"/>
        <end position="608"/>
    </location>
</feature>
<proteinExistence type="inferred from homology"/>
<comment type="caution">
    <text evidence="6">The sequence shown here is derived from an EMBL/GenBank/DDBJ whole genome shotgun (WGS) entry which is preliminary data.</text>
</comment>
<dbReference type="InterPro" id="IPR008146">
    <property type="entry name" value="Gln_synth_cat_dom"/>
</dbReference>
<dbReference type="PROSITE" id="PS51986">
    <property type="entry name" value="GS_BETA_GRASP"/>
    <property type="match status" value="1"/>
</dbReference>
<dbReference type="PROSITE" id="PS51987">
    <property type="entry name" value="GS_CATALYTIC"/>
    <property type="match status" value="1"/>
</dbReference>
<protein>
    <submittedName>
        <fullName evidence="6">Glutamine synthetase</fullName>
    </submittedName>
</protein>
<keyword evidence="3" id="KW-0175">Coiled coil</keyword>
<evidence type="ECO:0000256" key="2">
    <source>
        <dbReference type="RuleBase" id="RU000384"/>
    </source>
</evidence>
<evidence type="ECO:0000313" key="7">
    <source>
        <dbReference type="Proteomes" id="UP001516464"/>
    </source>
</evidence>
<dbReference type="InterPro" id="IPR052725">
    <property type="entry name" value="GS_Type-3"/>
</dbReference>
<dbReference type="InterPro" id="IPR014746">
    <property type="entry name" value="Gln_synth/guanido_kin_cat_dom"/>
</dbReference>